<reference evidence="1" key="1">
    <citation type="submission" date="2019-08" db="EMBL/GenBank/DDBJ databases">
        <authorList>
            <person name="Kucharzyk K."/>
            <person name="Murdoch R.W."/>
            <person name="Higgins S."/>
            <person name="Loffler F."/>
        </authorList>
    </citation>
    <scope>NUCLEOTIDE SEQUENCE</scope>
</reference>
<dbReference type="AlphaFoldDB" id="A0A644YX93"/>
<comment type="caution">
    <text evidence="1">The sequence shown here is derived from an EMBL/GenBank/DDBJ whole genome shotgun (WGS) entry which is preliminary data.</text>
</comment>
<evidence type="ECO:0000313" key="1">
    <source>
        <dbReference type="EMBL" id="MPM33215.1"/>
    </source>
</evidence>
<organism evidence="1">
    <name type="scientific">bioreactor metagenome</name>
    <dbReference type="NCBI Taxonomy" id="1076179"/>
    <lineage>
        <taxon>unclassified sequences</taxon>
        <taxon>metagenomes</taxon>
        <taxon>ecological metagenomes</taxon>
    </lineage>
</organism>
<dbReference type="EMBL" id="VSSQ01006590">
    <property type="protein sequence ID" value="MPM33215.1"/>
    <property type="molecule type" value="Genomic_DNA"/>
</dbReference>
<name>A0A644YX93_9ZZZZ</name>
<accession>A0A644YX93</accession>
<sequence>MVHIADFLVHSGLVAPLAGKHQTFNSQPGRVKLPLHSVHLGIILNVEEDPLGGLFFNAEGSQRHHAPAGFDSQRAFNGLSVLKSEPAGAKAQLRHMQNDILRNKARVFSHILRLVGQNRKIVGASDHKIVVARRALQLFPGVGPEQAKLCADGGIQPSALAFVVSIYLRQRGVRDLRILKFPHGFAVLNHCAVIHSMIPPVKFSACSFRRISGVFSSSSIH</sequence>
<gene>
    <name evidence="1" type="ORF">SDC9_79784</name>
</gene>
<protein>
    <submittedName>
        <fullName evidence="1">Uncharacterized protein</fullName>
    </submittedName>
</protein>
<proteinExistence type="predicted"/>